<dbReference type="Proteomes" id="UP000557566">
    <property type="component" value="Unassembled WGS sequence"/>
</dbReference>
<protein>
    <recommendedName>
        <fullName evidence="4">BTB domain-containing protein</fullName>
    </recommendedName>
</protein>
<feature type="compositionally biased region" description="Polar residues" evidence="1">
    <location>
        <begin position="40"/>
        <end position="49"/>
    </location>
</feature>
<dbReference type="EMBL" id="JAAVMX010000007">
    <property type="protein sequence ID" value="KAF4506205.1"/>
    <property type="molecule type" value="Genomic_DNA"/>
</dbReference>
<dbReference type="OrthoDB" id="5275938at2759"/>
<feature type="region of interest" description="Disordered" evidence="1">
    <location>
        <begin position="12"/>
        <end position="107"/>
    </location>
</feature>
<evidence type="ECO:0000313" key="2">
    <source>
        <dbReference type="EMBL" id="KAF4506205.1"/>
    </source>
</evidence>
<organism evidence="2 3">
    <name type="scientific">Ophiocordyceps sinensis</name>
    <dbReference type="NCBI Taxonomy" id="72228"/>
    <lineage>
        <taxon>Eukaryota</taxon>
        <taxon>Fungi</taxon>
        <taxon>Dikarya</taxon>
        <taxon>Ascomycota</taxon>
        <taxon>Pezizomycotina</taxon>
        <taxon>Sordariomycetes</taxon>
        <taxon>Hypocreomycetidae</taxon>
        <taxon>Hypocreales</taxon>
        <taxon>Ophiocordycipitaceae</taxon>
        <taxon>Ophiocordyceps</taxon>
    </lineage>
</organism>
<comment type="caution">
    <text evidence="2">The sequence shown here is derived from an EMBL/GenBank/DDBJ whole genome shotgun (WGS) entry which is preliminary data.</text>
</comment>
<sequence length="431" mass="48111">MSNLSFRDLFDKFPSSECDTNVATASPGGRFYNRDDMYSDSLSVDSVNQDGADDAADLGSNYMYGDDEEEEQGRDEDDEDDDMRLDEGFSDGDGNDDNMNSIDENRQDKVITPLGDLILVVGGNEVRVRVHSAVIRDAAPTMLNGIQASERKPAELRLPDEEPEAIELLCKIWHCTTGLASTPTPRVMFLMAQSASKFSAISRASLMARIWIKDLSASEKTQDLWYLLVTASLMRMGDYFATISRHLVMNHSGSFRNLIGHGEMDSVALQLTLALEEVRSKVRTRITDLTHSPRRETSRIAASSLCSCDPEGRQLQSWIWTAGDKFSPLDISTSTLYSIVHRVRNAAASRDWANWPCLRNRNHTHEVSGIPASINTEMTRITEATLGLCLMCFEDGDVEFGTCCHRGPDDSKMILEDLQGRQLGGRREKTW</sequence>
<feature type="compositionally biased region" description="Acidic residues" evidence="1">
    <location>
        <begin position="65"/>
        <end position="96"/>
    </location>
</feature>
<reference evidence="2 3" key="1">
    <citation type="journal article" date="2020" name="Genome Biol. Evol.">
        <title>A new high-quality draft genome assembly of the Chinese cordyceps Ophiocordyceps sinensis.</title>
        <authorList>
            <person name="Shu R."/>
            <person name="Zhang J."/>
            <person name="Meng Q."/>
            <person name="Zhang H."/>
            <person name="Zhou G."/>
            <person name="Li M."/>
            <person name="Wu P."/>
            <person name="Zhao Y."/>
            <person name="Chen C."/>
            <person name="Qin Q."/>
        </authorList>
    </citation>
    <scope>NUCLEOTIDE SEQUENCE [LARGE SCALE GENOMIC DNA]</scope>
    <source>
        <strain evidence="2 3">IOZ07</strain>
    </source>
</reference>
<evidence type="ECO:0008006" key="4">
    <source>
        <dbReference type="Google" id="ProtNLM"/>
    </source>
</evidence>
<gene>
    <name evidence="2" type="ORF">G6O67_006308</name>
</gene>
<dbReference type="AlphaFoldDB" id="A0A8H4LV91"/>
<name>A0A8H4LV91_9HYPO</name>
<keyword evidence="3" id="KW-1185">Reference proteome</keyword>
<proteinExistence type="predicted"/>
<evidence type="ECO:0000313" key="3">
    <source>
        <dbReference type="Proteomes" id="UP000557566"/>
    </source>
</evidence>
<evidence type="ECO:0000256" key="1">
    <source>
        <dbReference type="SAM" id="MobiDB-lite"/>
    </source>
</evidence>
<accession>A0A8H4LV91</accession>